<dbReference type="NCBIfam" id="TIGR02452">
    <property type="entry name" value="TIGR02452 family protein"/>
    <property type="match status" value="1"/>
</dbReference>
<dbReference type="PANTHER" id="PTHR35596:SF1">
    <property type="entry name" value="MICROBIAL-TYPE PARG CATALYTIC DOMAIN-CONTAINING PROTEIN"/>
    <property type="match status" value="1"/>
</dbReference>
<dbReference type="InterPro" id="IPR043472">
    <property type="entry name" value="Macro_dom-like"/>
</dbReference>
<gene>
    <name evidence="2" type="ORF">Sylvanvirus1_23</name>
</gene>
<dbReference type="Pfam" id="PF10021">
    <property type="entry name" value="PARG_cat_microb"/>
    <property type="match status" value="1"/>
</dbReference>
<keyword evidence="2" id="KW-0378">Hydrolase</keyword>
<sequence>MSTHYKPMSNCSFPFIPCVQDNAEIALSRSNHVPLSARYTISSILGTTSSIQIPDLKPSYNLLVESLTTDEAIRKYANKNTSHDYSNVCALNFANAIRCGGSYLDGLPGSQEEELMRCIPSLYTTLNRVKYPFDNEKELLWTPPVQVQKIKTTLNTYNLEEKGPWTWIITAAAPDLRIPDISFNQTQHIKLLTAILVLPQLSPWSQDIDTLILGAFGNGVFLNDPVITSTMFSRLLPMCVGTHIKRIVFAIPGGMENENFKTYQKYLTSSI</sequence>
<protein>
    <submittedName>
        <fullName evidence="2">Lysosomal Pro-X carboxypeptidase</fullName>
    </submittedName>
</protein>
<proteinExistence type="predicted"/>
<name>A0A3G5AGW1_9VIRU</name>
<feature type="domain" description="Microbial-type PARG catalytic" evidence="1">
    <location>
        <begin position="61"/>
        <end position="135"/>
    </location>
</feature>
<keyword evidence="2" id="KW-0121">Carboxypeptidase</keyword>
<dbReference type="EMBL" id="MK072507">
    <property type="protein sequence ID" value="AYV86427.1"/>
    <property type="molecule type" value="Genomic_DNA"/>
</dbReference>
<evidence type="ECO:0000259" key="1">
    <source>
        <dbReference type="Pfam" id="PF10021"/>
    </source>
</evidence>
<dbReference type="Gene3D" id="3.40.220.10">
    <property type="entry name" value="Leucine Aminopeptidase, subunit E, domain 1"/>
    <property type="match status" value="1"/>
</dbReference>
<reference evidence="2" key="1">
    <citation type="submission" date="2018-10" db="EMBL/GenBank/DDBJ databases">
        <title>Hidden diversity of soil giant viruses.</title>
        <authorList>
            <person name="Schulz F."/>
            <person name="Alteio L."/>
            <person name="Goudeau D."/>
            <person name="Ryan E.M."/>
            <person name="Malmstrom R.R."/>
            <person name="Blanchard J."/>
            <person name="Woyke T."/>
        </authorList>
    </citation>
    <scope>NUCLEOTIDE SEQUENCE</scope>
    <source>
        <strain evidence="2">SYV1</strain>
    </source>
</reference>
<dbReference type="InterPro" id="IPR019261">
    <property type="entry name" value="PARG_cat_microbial"/>
</dbReference>
<accession>A0A3G5AGW1</accession>
<evidence type="ECO:0000313" key="2">
    <source>
        <dbReference type="EMBL" id="AYV86427.1"/>
    </source>
</evidence>
<organism evidence="2">
    <name type="scientific">Sylvanvirus sp</name>
    <dbReference type="NCBI Taxonomy" id="2487774"/>
    <lineage>
        <taxon>Viruses</taxon>
    </lineage>
</organism>
<dbReference type="GO" id="GO:0004180">
    <property type="term" value="F:carboxypeptidase activity"/>
    <property type="evidence" value="ECO:0007669"/>
    <property type="project" value="UniProtKB-KW"/>
</dbReference>
<keyword evidence="2" id="KW-0645">Protease</keyword>
<dbReference type="InterPro" id="IPR012664">
    <property type="entry name" value="CHP02452"/>
</dbReference>
<dbReference type="PANTHER" id="PTHR35596">
    <property type="entry name" value="DUF2263 DOMAIN-CONTAINING PROTEIN"/>
    <property type="match status" value="1"/>
</dbReference>